<sequence length="88" mass="9668">MEINKHQLKSLKPSKIANLPPGEPLAEIRVNALIDFISIGSNLTTGSQGARSPIAIKLIILRSPALKPETISRVTHFHSRLILTLDEH</sequence>
<dbReference type="EMBL" id="JAMPKK010000006">
    <property type="protein sequence ID" value="MEP0863782.1"/>
    <property type="molecule type" value="Genomic_DNA"/>
</dbReference>
<proteinExistence type="predicted"/>
<name>A0ABV0JM69_9CYAN</name>
<gene>
    <name evidence="2" type="ORF">NDI37_04800</name>
</gene>
<evidence type="ECO:0000313" key="2">
    <source>
        <dbReference type="EMBL" id="MEP0863782.1"/>
    </source>
</evidence>
<protein>
    <submittedName>
        <fullName evidence="2">Uncharacterized protein</fullName>
    </submittedName>
</protein>
<keyword evidence="3" id="KW-1185">Reference proteome</keyword>
<comment type="caution">
    <text evidence="2">The sequence shown here is derived from an EMBL/GenBank/DDBJ whole genome shotgun (WGS) entry which is preliminary data.</text>
</comment>
<accession>A0ABV0JM69</accession>
<reference evidence="2 3" key="1">
    <citation type="submission" date="2022-04" db="EMBL/GenBank/DDBJ databases">
        <title>Positive selection, recombination, and allopatry shape intraspecific diversity of widespread and dominant cyanobacteria.</title>
        <authorList>
            <person name="Wei J."/>
            <person name="Shu W."/>
            <person name="Hu C."/>
        </authorList>
    </citation>
    <scope>NUCLEOTIDE SEQUENCE [LARGE SCALE GENOMIC DNA]</scope>
    <source>
        <strain evidence="2 3">GB2-A5</strain>
    </source>
</reference>
<dbReference type="RefSeq" id="WP_190422699.1">
    <property type="nucleotide sequence ID" value="NZ_JAMPKK010000006.1"/>
</dbReference>
<evidence type="ECO:0000256" key="1">
    <source>
        <dbReference type="SAM" id="MobiDB-lite"/>
    </source>
</evidence>
<evidence type="ECO:0000313" key="3">
    <source>
        <dbReference type="Proteomes" id="UP001442494"/>
    </source>
</evidence>
<feature type="region of interest" description="Disordered" evidence="1">
    <location>
        <begin position="1"/>
        <end position="21"/>
    </location>
</feature>
<dbReference type="Proteomes" id="UP001442494">
    <property type="component" value="Unassembled WGS sequence"/>
</dbReference>
<organism evidence="2 3">
    <name type="scientific">Funiculus sociatus GB2-A5</name>
    <dbReference type="NCBI Taxonomy" id="2933946"/>
    <lineage>
        <taxon>Bacteria</taxon>
        <taxon>Bacillati</taxon>
        <taxon>Cyanobacteriota</taxon>
        <taxon>Cyanophyceae</taxon>
        <taxon>Coleofasciculales</taxon>
        <taxon>Coleofasciculaceae</taxon>
        <taxon>Funiculus</taxon>
    </lineage>
</organism>